<keyword evidence="3" id="KW-1185">Reference proteome</keyword>
<gene>
    <name evidence="2" type="ORF">LY79DRAFT_667429</name>
</gene>
<reference evidence="2" key="1">
    <citation type="submission" date="2021-06" db="EMBL/GenBank/DDBJ databases">
        <title>Comparative genomics, transcriptomics and evolutionary studies reveal genomic signatures of adaptation to plant cell wall in hemibiotrophic fungi.</title>
        <authorList>
            <consortium name="DOE Joint Genome Institute"/>
            <person name="Baroncelli R."/>
            <person name="Diaz J.F."/>
            <person name="Benocci T."/>
            <person name="Peng M."/>
            <person name="Battaglia E."/>
            <person name="Haridas S."/>
            <person name="Andreopoulos W."/>
            <person name="Labutti K."/>
            <person name="Pangilinan J."/>
            <person name="Floch G.L."/>
            <person name="Makela M.R."/>
            <person name="Henrissat B."/>
            <person name="Grigoriev I.V."/>
            <person name="Crouch J.A."/>
            <person name="De Vries R.P."/>
            <person name="Sukno S.A."/>
            <person name="Thon M.R."/>
        </authorList>
    </citation>
    <scope>NUCLEOTIDE SEQUENCE</scope>
    <source>
        <strain evidence="2">CBS 125086</strain>
    </source>
</reference>
<evidence type="ECO:0000256" key="1">
    <source>
        <dbReference type="SAM" id="MobiDB-lite"/>
    </source>
</evidence>
<feature type="compositionally biased region" description="Pro residues" evidence="1">
    <location>
        <begin position="28"/>
        <end position="41"/>
    </location>
</feature>
<comment type="caution">
    <text evidence="2">The sequence shown here is derived from an EMBL/GenBank/DDBJ whole genome shotgun (WGS) entry which is preliminary data.</text>
</comment>
<protein>
    <submittedName>
        <fullName evidence="2">Uncharacterized protein</fullName>
    </submittedName>
</protein>
<proteinExistence type="predicted"/>
<organism evidence="2 3">
    <name type="scientific">Colletotrichum navitas</name>
    <dbReference type="NCBI Taxonomy" id="681940"/>
    <lineage>
        <taxon>Eukaryota</taxon>
        <taxon>Fungi</taxon>
        <taxon>Dikarya</taxon>
        <taxon>Ascomycota</taxon>
        <taxon>Pezizomycotina</taxon>
        <taxon>Sordariomycetes</taxon>
        <taxon>Hypocreomycetidae</taxon>
        <taxon>Glomerellales</taxon>
        <taxon>Glomerellaceae</taxon>
        <taxon>Colletotrichum</taxon>
        <taxon>Colletotrichum graminicola species complex</taxon>
    </lineage>
</organism>
<evidence type="ECO:0000313" key="3">
    <source>
        <dbReference type="Proteomes" id="UP001230504"/>
    </source>
</evidence>
<dbReference type="RefSeq" id="XP_060417302.1">
    <property type="nucleotide sequence ID" value="XM_060563372.1"/>
</dbReference>
<dbReference type="EMBL" id="JAHLJV010000012">
    <property type="protein sequence ID" value="KAK1596416.1"/>
    <property type="molecule type" value="Genomic_DNA"/>
</dbReference>
<dbReference type="GeneID" id="85447612"/>
<accession>A0AAD8Q5S6</accession>
<feature type="compositionally biased region" description="Basic residues" evidence="1">
    <location>
        <begin position="1"/>
        <end position="11"/>
    </location>
</feature>
<name>A0AAD8Q5S6_9PEZI</name>
<sequence>MCIALPRRHRAQTSASPFKNLPYQRLNSPPPTPRMAPRPTSAPVPAVVAVAVDEVAPAPSPSAPSPSAPRIASQHERLLMELLPFEDTATFRDWLDGPFVRGSWDEFCADYLSLALLRAESPGAVPEPDKARTARAAREALGTRKPKFLVYHPDKTGWAAEDHYVRFVVTLIADNGLRNMWNGSEWKRKGLDIAKAAYEVLVYLKATMVYPDPNPPNYYA</sequence>
<dbReference type="AlphaFoldDB" id="A0AAD8Q5S6"/>
<evidence type="ECO:0000313" key="2">
    <source>
        <dbReference type="EMBL" id="KAK1596416.1"/>
    </source>
</evidence>
<feature type="region of interest" description="Disordered" evidence="1">
    <location>
        <begin position="1"/>
        <end position="41"/>
    </location>
</feature>
<dbReference type="Proteomes" id="UP001230504">
    <property type="component" value="Unassembled WGS sequence"/>
</dbReference>